<evidence type="ECO:0000259" key="2">
    <source>
        <dbReference type="Pfam" id="PF03807"/>
    </source>
</evidence>
<dbReference type="SUPFAM" id="SSF51735">
    <property type="entry name" value="NAD(P)-binding Rossmann-fold domains"/>
    <property type="match status" value="1"/>
</dbReference>
<reference evidence="4 6" key="2">
    <citation type="submission" date="2018-12" db="EMBL/GenBank/DDBJ databases">
        <authorList>
            <person name="hu s."/>
            <person name="Xu Y."/>
            <person name="Xu B."/>
            <person name="Li F."/>
        </authorList>
    </citation>
    <scope>NUCLEOTIDE SEQUENCE [LARGE SCALE GENOMIC DNA]</scope>
    <source>
        <strain evidence="4 6">KSW2-17</strain>
    </source>
</reference>
<reference evidence="3 5" key="1">
    <citation type="submission" date="2018-03" db="EMBL/GenBank/DDBJ databases">
        <title>Genomic Encyclopedia of Archaeal and Bacterial Type Strains, Phase II (KMG-II): from individual species to whole genera.</title>
        <authorList>
            <person name="Goeker M."/>
        </authorList>
    </citation>
    <scope>NUCLEOTIDE SEQUENCE [LARGE SCALE GENOMIC DNA]</scope>
    <source>
        <strain evidence="3 5">DSM 21548</strain>
    </source>
</reference>
<dbReference type="OrthoDB" id="1523398at2"/>
<dbReference type="InterPro" id="IPR036291">
    <property type="entry name" value="NAD(P)-bd_dom_sf"/>
</dbReference>
<dbReference type="Pfam" id="PF03807">
    <property type="entry name" value="F420_oxidored"/>
    <property type="match status" value="1"/>
</dbReference>
<comment type="caution">
    <text evidence="3">The sequence shown here is derived from an EMBL/GenBank/DDBJ whole genome shotgun (WGS) entry which is preliminary data.</text>
</comment>
<accession>A0A2P8GV51</accession>
<proteinExistence type="predicted"/>
<sequence length="231" mass="24097">MSTEQPDEPRTIGILGAGKVGTVLARLAISAGYRVLISGSGDPAKIRLIVGVLAPGSEAVWSAEAARDADIVVLALPLGKLPSVPVAELDGKIVVDAMNYWWEIDGIRDDLTDPRLSTSERVQAHLPGSRVVKAFNHMGYHDLDEGPKPAGAAGRKAIAVAGDDAEAVTIVSDLVDRLGFDPVLAGSLRDSIRLEPHAEAFGANEDAATIAAMMARFDATSRGAEVAAARS</sequence>
<organism evidence="3 5">
    <name type="scientific">Labedella gwakjiensis</name>
    <dbReference type="NCBI Taxonomy" id="390269"/>
    <lineage>
        <taxon>Bacteria</taxon>
        <taxon>Bacillati</taxon>
        <taxon>Actinomycetota</taxon>
        <taxon>Actinomycetes</taxon>
        <taxon>Micrococcales</taxon>
        <taxon>Microbacteriaceae</taxon>
        <taxon>Labedella</taxon>
    </lineage>
</organism>
<dbReference type="RefSeq" id="WP_106562935.1">
    <property type="nucleotide sequence ID" value="NZ_PYAU01000001.1"/>
</dbReference>
<keyword evidence="6" id="KW-1185">Reference proteome</keyword>
<name>A0A2P8GV51_9MICO</name>
<evidence type="ECO:0000313" key="4">
    <source>
        <dbReference type="EMBL" id="RUQ87581.1"/>
    </source>
</evidence>
<dbReference type="InterPro" id="IPR051267">
    <property type="entry name" value="STEAP_metalloreductase"/>
</dbReference>
<dbReference type="EMBL" id="RZGY01000001">
    <property type="protein sequence ID" value="RUQ87581.1"/>
    <property type="molecule type" value="Genomic_DNA"/>
</dbReference>
<evidence type="ECO:0000256" key="1">
    <source>
        <dbReference type="ARBA" id="ARBA00023002"/>
    </source>
</evidence>
<dbReference type="GO" id="GO:0016491">
    <property type="term" value="F:oxidoreductase activity"/>
    <property type="evidence" value="ECO:0007669"/>
    <property type="project" value="UniProtKB-KW"/>
</dbReference>
<keyword evidence="1" id="KW-0560">Oxidoreductase</keyword>
<dbReference type="Proteomes" id="UP000268291">
    <property type="component" value="Unassembled WGS sequence"/>
</dbReference>
<gene>
    <name evidence="3" type="ORF">CLV49_1454</name>
    <name evidence="4" type="ORF">ELQ93_11930</name>
</gene>
<dbReference type="Proteomes" id="UP000241203">
    <property type="component" value="Unassembled WGS sequence"/>
</dbReference>
<feature type="domain" description="Pyrroline-5-carboxylate reductase catalytic N-terminal" evidence="2">
    <location>
        <begin position="11"/>
        <end position="100"/>
    </location>
</feature>
<dbReference type="PANTHER" id="PTHR14239">
    <property type="entry name" value="DUDULIN-RELATED"/>
    <property type="match status" value="1"/>
</dbReference>
<protein>
    <submittedName>
        <fullName evidence="4">NADP oxidoreductase</fullName>
    </submittedName>
</protein>
<dbReference type="InterPro" id="IPR028939">
    <property type="entry name" value="P5C_Rdtase_cat_N"/>
</dbReference>
<dbReference type="EMBL" id="PYAU01000001">
    <property type="protein sequence ID" value="PSL37847.1"/>
    <property type="molecule type" value="Genomic_DNA"/>
</dbReference>
<dbReference type="Gene3D" id="3.40.50.720">
    <property type="entry name" value="NAD(P)-binding Rossmann-like Domain"/>
    <property type="match status" value="1"/>
</dbReference>
<evidence type="ECO:0000313" key="3">
    <source>
        <dbReference type="EMBL" id="PSL37847.1"/>
    </source>
</evidence>
<evidence type="ECO:0000313" key="5">
    <source>
        <dbReference type="Proteomes" id="UP000241203"/>
    </source>
</evidence>
<evidence type="ECO:0000313" key="6">
    <source>
        <dbReference type="Proteomes" id="UP000268291"/>
    </source>
</evidence>
<dbReference type="AlphaFoldDB" id="A0A2P8GV51"/>